<dbReference type="FunFam" id="3.40.630.30:FF:000042">
    <property type="entry name" value="Glycylpeptide N-tetradecanoyltransferase"/>
    <property type="match status" value="1"/>
</dbReference>
<gene>
    <name evidence="12" type="ORF">DMC30DRAFT_444157</name>
</gene>
<evidence type="ECO:0000256" key="1">
    <source>
        <dbReference type="ARBA" id="ARBA00009469"/>
    </source>
</evidence>
<dbReference type="PROSITE" id="PS00976">
    <property type="entry name" value="NMT_2"/>
    <property type="match status" value="1"/>
</dbReference>
<dbReference type="PROSITE" id="PS00975">
    <property type="entry name" value="NMT_1"/>
    <property type="match status" value="1"/>
</dbReference>
<evidence type="ECO:0000256" key="5">
    <source>
        <dbReference type="ARBA" id="ARBA00022679"/>
    </source>
</evidence>
<dbReference type="InterPro" id="IPR022677">
    <property type="entry name" value="NMT_C"/>
</dbReference>
<evidence type="ECO:0000256" key="9">
    <source>
        <dbReference type="SAM" id="Coils"/>
    </source>
</evidence>
<comment type="caution">
    <text evidence="12">The sequence shown here is derived from an EMBL/GenBank/DDBJ whole genome shotgun (WGS) entry which is preliminary data.</text>
</comment>
<evidence type="ECO:0000313" key="12">
    <source>
        <dbReference type="EMBL" id="TNY23613.1"/>
    </source>
</evidence>
<dbReference type="AlphaFoldDB" id="A0A5C5G376"/>
<dbReference type="InterPro" id="IPR016181">
    <property type="entry name" value="Acyl_CoA_acyltransferase"/>
</dbReference>
<feature type="region of interest" description="Disordered" evidence="10">
    <location>
        <begin position="231"/>
        <end position="256"/>
    </location>
</feature>
<evidence type="ECO:0000313" key="13">
    <source>
        <dbReference type="Proteomes" id="UP000311382"/>
    </source>
</evidence>
<protein>
    <recommendedName>
        <fullName evidence="4 7">Glycylpeptide N-tetradecanoyltransferase</fullName>
        <ecNumber evidence="3 7">2.3.1.97</ecNumber>
    </recommendedName>
</protein>
<name>A0A5C5G376_9BASI</name>
<feature type="compositionally biased region" description="Acidic residues" evidence="10">
    <location>
        <begin position="66"/>
        <end position="75"/>
    </location>
</feature>
<comment type="similarity">
    <text evidence="1 8">Belongs to the NMT family.</text>
</comment>
<dbReference type="PANTHER" id="PTHR11377">
    <property type="entry name" value="N-MYRISTOYL TRANSFERASE"/>
    <property type="match status" value="1"/>
</dbReference>
<dbReference type="Pfam" id="PF07047">
    <property type="entry name" value="OPA3"/>
    <property type="match status" value="1"/>
</dbReference>
<evidence type="ECO:0000256" key="4">
    <source>
        <dbReference type="ARBA" id="ARBA00022240"/>
    </source>
</evidence>
<dbReference type="Pfam" id="PF02799">
    <property type="entry name" value="NMT_C"/>
    <property type="match status" value="1"/>
</dbReference>
<feature type="compositionally biased region" description="Low complexity" evidence="10">
    <location>
        <begin position="77"/>
        <end position="96"/>
    </location>
</feature>
<dbReference type="InterPro" id="IPR000903">
    <property type="entry name" value="NMT"/>
</dbReference>
<dbReference type="EMBL" id="SOZI01000009">
    <property type="protein sequence ID" value="TNY23613.1"/>
    <property type="molecule type" value="Genomic_DNA"/>
</dbReference>
<evidence type="ECO:0000256" key="2">
    <source>
        <dbReference type="ARBA" id="ARBA00011245"/>
    </source>
</evidence>
<organism evidence="12 13">
    <name type="scientific">Rhodotorula diobovata</name>
    <dbReference type="NCBI Taxonomy" id="5288"/>
    <lineage>
        <taxon>Eukaryota</taxon>
        <taxon>Fungi</taxon>
        <taxon>Dikarya</taxon>
        <taxon>Basidiomycota</taxon>
        <taxon>Pucciniomycotina</taxon>
        <taxon>Microbotryomycetes</taxon>
        <taxon>Sporidiobolales</taxon>
        <taxon>Sporidiobolaceae</taxon>
        <taxon>Rhodotorula</taxon>
    </lineage>
</organism>
<keyword evidence="9" id="KW-0175">Coiled coil</keyword>
<keyword evidence="13" id="KW-1185">Reference proteome</keyword>
<dbReference type="PROSITE" id="PS51186">
    <property type="entry name" value="GNAT"/>
    <property type="match status" value="1"/>
</dbReference>
<evidence type="ECO:0000256" key="8">
    <source>
        <dbReference type="RuleBase" id="RU004178"/>
    </source>
</evidence>
<feature type="coiled-coil region" evidence="9">
    <location>
        <begin position="760"/>
        <end position="801"/>
    </location>
</feature>
<accession>A0A5C5G376</accession>
<dbReference type="OrthoDB" id="60315at2759"/>
<reference evidence="12 13" key="1">
    <citation type="submission" date="2019-03" db="EMBL/GenBank/DDBJ databases">
        <title>Rhodosporidium diobovatum UCD-FST 08-225 genome sequencing, assembly, and annotation.</title>
        <authorList>
            <person name="Fakankun I.U."/>
            <person name="Fristensky B."/>
            <person name="Levin D.B."/>
        </authorList>
    </citation>
    <scope>NUCLEOTIDE SEQUENCE [LARGE SCALE GENOMIC DNA]</scope>
    <source>
        <strain evidence="12 13">UCD-FST 08-225</strain>
    </source>
</reference>
<comment type="subunit">
    <text evidence="2">Monomer.</text>
</comment>
<evidence type="ECO:0000256" key="7">
    <source>
        <dbReference type="RuleBase" id="RU000586"/>
    </source>
</evidence>
<comment type="catalytic activity">
    <reaction evidence="7">
        <text>N-terminal glycyl-[protein] + tetradecanoyl-CoA = N-tetradecanoylglycyl-[protein] + CoA + H(+)</text>
        <dbReference type="Rhea" id="RHEA:15521"/>
        <dbReference type="Rhea" id="RHEA-COMP:12666"/>
        <dbReference type="Rhea" id="RHEA-COMP:12667"/>
        <dbReference type="ChEBI" id="CHEBI:15378"/>
        <dbReference type="ChEBI" id="CHEBI:57287"/>
        <dbReference type="ChEBI" id="CHEBI:57385"/>
        <dbReference type="ChEBI" id="CHEBI:64723"/>
        <dbReference type="ChEBI" id="CHEBI:133050"/>
        <dbReference type="EC" id="2.3.1.97"/>
    </reaction>
</comment>
<comment type="function">
    <text evidence="7">Adds a myristoyl group to the N-terminal glycine residue of certain cellular proteins.</text>
</comment>
<sequence length="867" mass="95813">MQESKLKVTPADIQSALLESLNQDVASSSSTAASPDTPAGDGHAQDQDQEQEQGQEHGADGYTDGDLPDFSDEEPQAAPAPAHPHPSSSSRLIPGKGRPRGGKVPLAALKNRIQVGGSAAKKAPPKPQPAAPAPVASSSSSTVAATQQQQQDKGKGKGKAVKFSGKQLDDVAARIVKDHPELEGQLGRDDVQQLLETLQIDKDVVKGDKGFMGKGAKSMGGHKFWRTQPVPQLEEKPDEFREGPLEADKKPDEVPQEPVKLHKDFTWVTVDLSDEAQKKEVYDLLTHHYVEDLDASFRFDYSPEFIEWALKPPGYVPDWHVGIRVAESGKLVGFISGVPMDLRIRNATKRVNEINFLCVHKKLRSKRLAPLLIQEVTRRTHLKGLFQAIYTSGTFLPTPFSRCQYYHRNLNPAKLVKLGFSAVARNSTVARMVNHYRVPAETSIPGLRELEKRDLKQASRLLRAYSARFDVAPMLSNKDVEHALWDGRGKEVNGKREGQVTWSYVVEDPETHRITDVFSFYHLPSTAIQASPPARVEAAYLYFYATSAAPSCADLGDGSVAVPVRNWKDETDDERKVLGDRLKALMGDALTLVARAGFDVLNTLTIQDNTLFLEDLKFGKGDGFLHFYLYNYATKPVVGGIDPSDGGSGVGVIMLYPYGQTRAALKLASLLLRTLSKPIATKLKQQAKEHEGFRSRTIEIAQFMHRAEMNLRVKLLGESPRHVRPLSESKAIDAGANFLSEGFLFSVAAAIIIGETWRGKRAENKRRDKVADALEAHEAQLEALELRLVEEQKEREEVVARERELSKVVEEIVLIGLHGGFGELPDEWKRHLAAGELARRFGTAERVLRDDDDENVLKRMAAAPYGG</sequence>
<evidence type="ECO:0000256" key="10">
    <source>
        <dbReference type="SAM" id="MobiDB-lite"/>
    </source>
</evidence>
<evidence type="ECO:0000256" key="3">
    <source>
        <dbReference type="ARBA" id="ARBA00012923"/>
    </source>
</evidence>
<dbReference type="PANTHER" id="PTHR11377:SF5">
    <property type="entry name" value="GLYCYLPEPTIDE N-TETRADECANOYLTRANSFERASE"/>
    <property type="match status" value="1"/>
</dbReference>
<dbReference type="EC" id="2.3.1.97" evidence="3 7"/>
<keyword evidence="5 7" id="KW-0808">Transferase</keyword>
<feature type="compositionally biased region" description="Low complexity" evidence="10">
    <location>
        <begin position="133"/>
        <end position="151"/>
    </location>
</feature>
<evidence type="ECO:0000256" key="6">
    <source>
        <dbReference type="ARBA" id="ARBA00023315"/>
    </source>
</evidence>
<dbReference type="InterPro" id="IPR000182">
    <property type="entry name" value="GNAT_dom"/>
</dbReference>
<evidence type="ECO:0000259" key="11">
    <source>
        <dbReference type="PROSITE" id="PS51186"/>
    </source>
</evidence>
<dbReference type="GO" id="GO:0004379">
    <property type="term" value="F:glycylpeptide N-tetradecanoyltransferase activity"/>
    <property type="evidence" value="ECO:0007669"/>
    <property type="project" value="UniProtKB-EC"/>
</dbReference>
<dbReference type="Proteomes" id="UP000311382">
    <property type="component" value="Unassembled WGS sequence"/>
</dbReference>
<feature type="domain" description="N-acetyltransferase" evidence="11">
    <location>
        <begin position="268"/>
        <end position="445"/>
    </location>
</feature>
<feature type="compositionally biased region" description="Basic and acidic residues" evidence="10">
    <location>
        <begin position="233"/>
        <end position="256"/>
    </location>
</feature>
<keyword evidence="6 7" id="KW-0012">Acyltransferase</keyword>
<dbReference type="STRING" id="5288.A0A5C5G376"/>
<dbReference type="SUPFAM" id="SSF55729">
    <property type="entry name" value="Acyl-CoA N-acyltransferases (Nat)"/>
    <property type="match status" value="2"/>
</dbReference>
<feature type="region of interest" description="Disordered" evidence="10">
    <location>
        <begin position="19"/>
        <end position="161"/>
    </location>
</feature>
<proteinExistence type="inferred from homology"/>
<dbReference type="InterPro" id="IPR022678">
    <property type="entry name" value="NMT_CS"/>
</dbReference>
<feature type="compositionally biased region" description="Low complexity" evidence="10">
    <location>
        <begin position="26"/>
        <end position="42"/>
    </location>
</feature>
<dbReference type="GO" id="GO:0005737">
    <property type="term" value="C:cytoplasm"/>
    <property type="evidence" value="ECO:0007669"/>
    <property type="project" value="TreeGrafter"/>
</dbReference>
<dbReference type="InterPro" id="IPR022676">
    <property type="entry name" value="NMT_N"/>
</dbReference>
<dbReference type="Gene3D" id="3.40.630.30">
    <property type="match status" value="2"/>
</dbReference>
<dbReference type="InterPro" id="IPR010754">
    <property type="entry name" value="OPA3-like"/>
</dbReference>
<dbReference type="Pfam" id="PF01233">
    <property type="entry name" value="NMT"/>
    <property type="match status" value="1"/>
</dbReference>